<protein>
    <submittedName>
        <fullName evidence="2">Uncharacterized protein</fullName>
    </submittedName>
</protein>
<feature type="transmembrane region" description="Helical" evidence="1">
    <location>
        <begin position="66"/>
        <end position="87"/>
    </location>
</feature>
<keyword evidence="3" id="KW-1185">Reference proteome</keyword>
<name>A0ABV7I2U5_9HYPH</name>
<comment type="caution">
    <text evidence="2">The sequence shown here is derived from an EMBL/GenBank/DDBJ whole genome shotgun (WGS) entry which is preliminary data.</text>
</comment>
<sequence length="92" mass="9197">MSAGKGKGEDDGMLKTIAQSLAFGLVGLIGLPILTGILALSLGYLFDPRCGTPGDSGGCEMGAATAAVAMALPGFVIGVGIALFGAWRRRKA</sequence>
<accession>A0ABV7I2U5</accession>
<organism evidence="2 3">
    <name type="scientific">Ciceribacter thiooxidans</name>
    <dbReference type="NCBI Taxonomy" id="1969821"/>
    <lineage>
        <taxon>Bacteria</taxon>
        <taxon>Pseudomonadati</taxon>
        <taxon>Pseudomonadota</taxon>
        <taxon>Alphaproteobacteria</taxon>
        <taxon>Hyphomicrobiales</taxon>
        <taxon>Rhizobiaceae</taxon>
        <taxon>Ciceribacter</taxon>
    </lineage>
</organism>
<keyword evidence="1" id="KW-0472">Membrane</keyword>
<dbReference type="EMBL" id="JBHRTG010000009">
    <property type="protein sequence ID" value="MFC3163715.1"/>
    <property type="molecule type" value="Genomic_DNA"/>
</dbReference>
<reference evidence="3" key="1">
    <citation type="journal article" date="2019" name="Int. J. Syst. Evol. Microbiol.">
        <title>The Global Catalogue of Microorganisms (GCM) 10K type strain sequencing project: providing services to taxonomists for standard genome sequencing and annotation.</title>
        <authorList>
            <consortium name="The Broad Institute Genomics Platform"/>
            <consortium name="The Broad Institute Genome Sequencing Center for Infectious Disease"/>
            <person name="Wu L."/>
            <person name="Ma J."/>
        </authorList>
    </citation>
    <scope>NUCLEOTIDE SEQUENCE [LARGE SCALE GENOMIC DNA]</scope>
    <source>
        <strain evidence="3">KCTC 52231</strain>
    </source>
</reference>
<dbReference type="Proteomes" id="UP001595647">
    <property type="component" value="Unassembled WGS sequence"/>
</dbReference>
<evidence type="ECO:0000313" key="3">
    <source>
        <dbReference type="Proteomes" id="UP001595647"/>
    </source>
</evidence>
<evidence type="ECO:0000256" key="1">
    <source>
        <dbReference type="SAM" id="Phobius"/>
    </source>
</evidence>
<dbReference type="RefSeq" id="WP_182304880.1">
    <property type="nucleotide sequence ID" value="NZ_CP059896.1"/>
</dbReference>
<keyword evidence="1" id="KW-1133">Transmembrane helix</keyword>
<keyword evidence="1" id="KW-0812">Transmembrane</keyword>
<feature type="transmembrane region" description="Helical" evidence="1">
    <location>
        <begin position="21"/>
        <end position="46"/>
    </location>
</feature>
<gene>
    <name evidence="2" type="ORF">ACFOHV_10545</name>
</gene>
<proteinExistence type="predicted"/>
<evidence type="ECO:0000313" key="2">
    <source>
        <dbReference type="EMBL" id="MFC3163715.1"/>
    </source>
</evidence>